<feature type="transmembrane region" description="Helical" evidence="9">
    <location>
        <begin position="256"/>
        <end position="280"/>
    </location>
</feature>
<dbReference type="PROSITE" id="PS00211">
    <property type="entry name" value="ABC_TRANSPORTER_1"/>
    <property type="match status" value="1"/>
</dbReference>
<evidence type="ECO:0000256" key="4">
    <source>
        <dbReference type="ARBA" id="ARBA00022692"/>
    </source>
</evidence>
<organism evidence="11 12">
    <name type="scientific">Synchytrium microbalum</name>
    <dbReference type="NCBI Taxonomy" id="1806994"/>
    <lineage>
        <taxon>Eukaryota</taxon>
        <taxon>Fungi</taxon>
        <taxon>Fungi incertae sedis</taxon>
        <taxon>Chytridiomycota</taxon>
        <taxon>Chytridiomycota incertae sedis</taxon>
        <taxon>Chytridiomycetes</taxon>
        <taxon>Synchytriales</taxon>
        <taxon>Synchytriaceae</taxon>
        <taxon>Synchytrium</taxon>
    </lineage>
</organism>
<comment type="similarity">
    <text evidence="2">Belongs to the ABC transporter superfamily. ABCA family.</text>
</comment>
<dbReference type="Gene3D" id="3.40.50.300">
    <property type="entry name" value="P-loop containing nucleotide triphosphate hydrolases"/>
    <property type="match status" value="1"/>
</dbReference>
<dbReference type="GO" id="GO:0140359">
    <property type="term" value="F:ABC-type transporter activity"/>
    <property type="evidence" value="ECO:0007669"/>
    <property type="project" value="InterPro"/>
</dbReference>
<accession>A0A507C5E1</accession>
<keyword evidence="4 9" id="KW-0812">Transmembrane</keyword>
<keyword evidence="8 9" id="KW-0472">Membrane</keyword>
<dbReference type="AlphaFoldDB" id="A0A507C5E1"/>
<dbReference type="CDD" id="cd03263">
    <property type="entry name" value="ABC_subfamily_A"/>
    <property type="match status" value="1"/>
</dbReference>
<dbReference type="GO" id="GO:0005524">
    <property type="term" value="F:ATP binding"/>
    <property type="evidence" value="ECO:0007669"/>
    <property type="project" value="UniProtKB-KW"/>
</dbReference>
<dbReference type="STRING" id="1806994.A0A507C5E1"/>
<feature type="transmembrane region" description="Helical" evidence="9">
    <location>
        <begin position="37"/>
        <end position="55"/>
    </location>
</feature>
<evidence type="ECO:0000256" key="1">
    <source>
        <dbReference type="ARBA" id="ARBA00004141"/>
    </source>
</evidence>
<dbReference type="Proteomes" id="UP000319731">
    <property type="component" value="Unassembled WGS sequence"/>
</dbReference>
<dbReference type="Pfam" id="PF12698">
    <property type="entry name" value="ABC2_membrane_3"/>
    <property type="match status" value="1"/>
</dbReference>
<dbReference type="InterPro" id="IPR026082">
    <property type="entry name" value="ABCA"/>
</dbReference>
<dbReference type="InterPro" id="IPR017871">
    <property type="entry name" value="ABC_transporter-like_CS"/>
</dbReference>
<dbReference type="InterPro" id="IPR003593">
    <property type="entry name" value="AAA+_ATPase"/>
</dbReference>
<comment type="caution">
    <text evidence="11">The sequence shown here is derived from an EMBL/GenBank/DDBJ whole genome shotgun (WGS) entry which is preliminary data.</text>
</comment>
<dbReference type="EMBL" id="QEAO01000012">
    <property type="protein sequence ID" value="TPX34701.1"/>
    <property type="molecule type" value="Genomic_DNA"/>
</dbReference>
<sequence>MEKPHLAKITRPMMSFFGQLTVMMGLRLLLIRKDSRYLLAGALFPALMTLIATGLSRGIQNTIPSTAVVSAIPIVASDFSQGSASSLLGIVADSSSLSKLNIITSPVTSYLMALGAPSNLTVVSFDSISAYASNVTSGYKSSTSGTVSPGGFYLDGDATSVIYSQSASSSILPILVSASSIAAQAAANDTSPLYTRAALSTLPASTKASDVSAGILPSFIVYGLSFTMPFVAGVLVDEIEMGMQQQLTTAGLPLSIYFVSAFLVDGLVYVFGVFVILIVIRAFALPAFMATSFLAWFLPMLCAGPALIWLAYIVSFFFKKSATVAPFLSISMAIFIFIPYFIVYFFENNIIDPSTVFGLTIVIPTFGLYRAIDEIAGTAKSNPYTISDCFNASRLVLPVCLILLLDALIYAGIVALLSHLRATGQTLRQFLFLAAKPKVQHGDMEDYKADQLESDVAAERSRLLQGQDVASDAIRVLGLCKEFPSTTVDEVSGRKVATILKNLYMSVRRGETFAYLGINGAGKSTTIKILTNLLPPTSGMATVGPYTAIPFDKRIPAIIGVTQQQDILWKNLTGREHFMLYSRLKGLSTQEARLDVETTIQNVGLSEPDKRSKQLSGGNKRKISVGCALVGRPEILFLDEPTTGMDVEVRQTIWATINDLKERGATIVITTHSMEEADALASRIGILANGHLAALGTPQHLKNLYGQGYKITVQTTSPESAKALPQAMSPKLNLKVAQIIGKTVQFEMPLASDTASPEALSQLSEVFEAFEDAKLGFGVTDYSIAQNTLAHVFMSLVNQTRKK</sequence>
<dbReference type="SMART" id="SM00382">
    <property type="entry name" value="AAA"/>
    <property type="match status" value="1"/>
</dbReference>
<dbReference type="GO" id="GO:0016887">
    <property type="term" value="F:ATP hydrolysis activity"/>
    <property type="evidence" value="ECO:0007669"/>
    <property type="project" value="InterPro"/>
</dbReference>
<evidence type="ECO:0000313" key="11">
    <source>
        <dbReference type="EMBL" id="TPX34701.1"/>
    </source>
</evidence>
<evidence type="ECO:0000256" key="6">
    <source>
        <dbReference type="ARBA" id="ARBA00022840"/>
    </source>
</evidence>
<evidence type="ECO:0000256" key="8">
    <source>
        <dbReference type="ARBA" id="ARBA00023136"/>
    </source>
</evidence>
<dbReference type="InterPro" id="IPR003439">
    <property type="entry name" value="ABC_transporter-like_ATP-bd"/>
</dbReference>
<keyword evidence="7 9" id="KW-1133">Transmembrane helix</keyword>
<keyword evidence="3" id="KW-0813">Transport</keyword>
<dbReference type="SUPFAM" id="SSF52540">
    <property type="entry name" value="P-loop containing nucleoside triphosphate hydrolases"/>
    <property type="match status" value="1"/>
</dbReference>
<feature type="transmembrane region" description="Helical" evidence="9">
    <location>
        <begin position="292"/>
        <end position="318"/>
    </location>
</feature>
<evidence type="ECO:0000256" key="5">
    <source>
        <dbReference type="ARBA" id="ARBA00022741"/>
    </source>
</evidence>
<evidence type="ECO:0000259" key="10">
    <source>
        <dbReference type="PROSITE" id="PS50893"/>
    </source>
</evidence>
<feature type="transmembrane region" description="Helical" evidence="9">
    <location>
        <begin position="392"/>
        <end position="418"/>
    </location>
</feature>
<evidence type="ECO:0000256" key="3">
    <source>
        <dbReference type="ARBA" id="ARBA00022448"/>
    </source>
</evidence>
<dbReference type="GeneID" id="42003968"/>
<dbReference type="Pfam" id="PF00005">
    <property type="entry name" value="ABC_tran"/>
    <property type="match status" value="1"/>
</dbReference>
<evidence type="ECO:0000256" key="9">
    <source>
        <dbReference type="SAM" id="Phobius"/>
    </source>
</evidence>
<evidence type="ECO:0000313" key="12">
    <source>
        <dbReference type="Proteomes" id="UP000319731"/>
    </source>
</evidence>
<keyword evidence="6" id="KW-0067">ATP-binding</keyword>
<dbReference type="InterPro" id="IPR013525">
    <property type="entry name" value="ABC2_TM"/>
</dbReference>
<dbReference type="RefSeq" id="XP_031025379.1">
    <property type="nucleotide sequence ID" value="XM_031168671.1"/>
</dbReference>
<keyword evidence="12" id="KW-1185">Reference proteome</keyword>
<feature type="transmembrane region" description="Helical" evidence="9">
    <location>
        <begin position="353"/>
        <end position="372"/>
    </location>
</feature>
<dbReference type="PROSITE" id="PS50893">
    <property type="entry name" value="ABC_TRANSPORTER_2"/>
    <property type="match status" value="1"/>
</dbReference>
<feature type="transmembrane region" description="Helical" evidence="9">
    <location>
        <begin position="12"/>
        <end position="31"/>
    </location>
</feature>
<feature type="domain" description="ABC transporter" evidence="10">
    <location>
        <begin position="474"/>
        <end position="714"/>
    </location>
</feature>
<gene>
    <name evidence="11" type="ORF">SmJEL517_g02743</name>
</gene>
<dbReference type="PANTHER" id="PTHR19229">
    <property type="entry name" value="ATP-BINDING CASSETTE TRANSPORTER SUBFAMILY A ABCA"/>
    <property type="match status" value="1"/>
</dbReference>
<protein>
    <recommendedName>
        <fullName evidence="10">ABC transporter domain-containing protein</fullName>
    </recommendedName>
</protein>
<dbReference type="InterPro" id="IPR027417">
    <property type="entry name" value="P-loop_NTPase"/>
</dbReference>
<dbReference type="FunFam" id="3.40.50.300:FF:000335">
    <property type="entry name" value="ATP binding cassette subfamily A member 5"/>
    <property type="match status" value="1"/>
</dbReference>
<dbReference type="OrthoDB" id="2117479at2759"/>
<feature type="transmembrane region" description="Helical" evidence="9">
    <location>
        <begin position="324"/>
        <end position="346"/>
    </location>
</feature>
<keyword evidence="5" id="KW-0547">Nucleotide-binding</keyword>
<dbReference type="GO" id="GO:0016020">
    <property type="term" value="C:membrane"/>
    <property type="evidence" value="ECO:0007669"/>
    <property type="project" value="UniProtKB-SubCell"/>
</dbReference>
<proteinExistence type="inferred from homology"/>
<evidence type="ECO:0000256" key="7">
    <source>
        <dbReference type="ARBA" id="ARBA00022989"/>
    </source>
</evidence>
<name>A0A507C5E1_9FUNG</name>
<comment type="subcellular location">
    <subcellularLocation>
        <location evidence="1">Membrane</location>
        <topology evidence="1">Multi-pass membrane protein</topology>
    </subcellularLocation>
</comment>
<evidence type="ECO:0000256" key="2">
    <source>
        <dbReference type="ARBA" id="ARBA00008869"/>
    </source>
</evidence>
<feature type="transmembrane region" description="Helical" evidence="9">
    <location>
        <begin position="215"/>
        <end position="236"/>
    </location>
</feature>
<reference evidence="11 12" key="1">
    <citation type="journal article" date="2019" name="Sci. Rep.">
        <title>Comparative genomics of chytrid fungi reveal insights into the obligate biotrophic and pathogenic lifestyle of Synchytrium endobioticum.</title>
        <authorList>
            <person name="van de Vossenberg B.T.L.H."/>
            <person name="Warris S."/>
            <person name="Nguyen H.D.T."/>
            <person name="van Gent-Pelzer M.P.E."/>
            <person name="Joly D.L."/>
            <person name="van de Geest H.C."/>
            <person name="Bonants P.J.M."/>
            <person name="Smith D.S."/>
            <person name="Levesque C.A."/>
            <person name="van der Lee T.A.J."/>
        </authorList>
    </citation>
    <scope>NUCLEOTIDE SEQUENCE [LARGE SCALE GENOMIC DNA]</scope>
    <source>
        <strain evidence="11 12">JEL517</strain>
    </source>
</reference>